<dbReference type="PANTHER" id="PTHR35561:SF1">
    <property type="entry name" value="RNA 2',3'-CYCLIC PHOSPHODIESTERASE"/>
    <property type="match status" value="1"/>
</dbReference>
<keyword evidence="3" id="KW-0436">Ligase</keyword>
<evidence type="ECO:0000313" key="4">
    <source>
        <dbReference type="Proteomes" id="UP000015531"/>
    </source>
</evidence>
<organism evidence="3 4">
    <name type="scientific">Sphingobium lactosutens DS20</name>
    <dbReference type="NCBI Taxonomy" id="1331060"/>
    <lineage>
        <taxon>Bacteria</taxon>
        <taxon>Pseudomonadati</taxon>
        <taxon>Pseudomonadota</taxon>
        <taxon>Alphaproteobacteria</taxon>
        <taxon>Sphingomonadales</taxon>
        <taxon>Sphingomonadaceae</taxon>
        <taxon>Sphingobium</taxon>
    </lineage>
</organism>
<dbReference type="Gene3D" id="3.90.1140.10">
    <property type="entry name" value="Cyclic phosphodiesterase"/>
    <property type="match status" value="1"/>
</dbReference>
<dbReference type="GO" id="GO:0004113">
    <property type="term" value="F:2',3'-cyclic-nucleotide 3'-phosphodiesterase activity"/>
    <property type="evidence" value="ECO:0007669"/>
    <property type="project" value="InterPro"/>
</dbReference>
<feature type="active site" description="Proton donor" evidence="2">
    <location>
        <position position="73"/>
    </location>
</feature>
<dbReference type="InterPro" id="IPR004175">
    <property type="entry name" value="RNA_CPDase"/>
</dbReference>
<comment type="caution">
    <text evidence="3">The sequence shown here is derived from an EMBL/GenBank/DDBJ whole genome shotgun (WGS) entry which is preliminary data.</text>
</comment>
<dbReference type="HAMAP" id="MF_01940">
    <property type="entry name" value="RNA_CPDase"/>
    <property type="match status" value="1"/>
</dbReference>
<dbReference type="eggNOG" id="COG1514">
    <property type="taxonomic scope" value="Bacteria"/>
</dbReference>
<comment type="similarity">
    <text evidence="2">Belongs to the 2H phosphoesterase superfamily. ThpR family.</text>
</comment>
<reference evidence="3 4" key="1">
    <citation type="journal article" date="2013" name="Genome Announc.">
        <title>Draft Genome Sequence of Sphingobium lactosutens Strain DS20T, Isolated from a Hexachlorocyclohexane Dumpsite.</title>
        <authorList>
            <person name="Kumar R."/>
            <person name="Dwivedi V."/>
            <person name="Negi V."/>
            <person name="Khurana J.P."/>
            <person name="Lal R."/>
        </authorList>
    </citation>
    <scope>NUCLEOTIDE SEQUENCE [LARGE SCALE GENOMIC DNA]</scope>
    <source>
        <strain evidence="3 4">DS20</strain>
    </source>
</reference>
<sequence length="221" mass="23853">MPALVAGPLIIGANGRDFKPNRNRTGTLAMRGYSRPMHRLFVAIRPPAPVRSALLSLAGGVEGARWQDDEQLHLTLRFIGDVDRHRANDIADLLGGIRFTPFDVRIEGVGSFDRRGVVDTLWAGVQPREALAQLHRKVDRACARAGLPPEGRAYLPHVTLARFGRGGALVDAFLAVHAGLAGPSFRVDGFTLFESRLGHDGARYEAVADYRADGGSVSPAT</sequence>
<proteinExistence type="inferred from homology"/>
<dbReference type="Proteomes" id="UP000015531">
    <property type="component" value="Unassembled WGS sequence"/>
</dbReference>
<dbReference type="InterPro" id="IPR009097">
    <property type="entry name" value="Cyclic_Pdiesterase"/>
</dbReference>
<feature type="short sequence motif" description="HXTX 1" evidence="2">
    <location>
        <begin position="73"/>
        <end position="76"/>
    </location>
</feature>
<feature type="active site" description="Proton acceptor" evidence="2">
    <location>
        <position position="157"/>
    </location>
</feature>
<evidence type="ECO:0000256" key="2">
    <source>
        <dbReference type="HAMAP-Rule" id="MF_01940"/>
    </source>
</evidence>
<feature type="short sequence motif" description="HXTX 2" evidence="2">
    <location>
        <begin position="157"/>
        <end position="160"/>
    </location>
</feature>
<keyword evidence="4" id="KW-1185">Reference proteome</keyword>
<dbReference type="SUPFAM" id="SSF55144">
    <property type="entry name" value="LigT-like"/>
    <property type="match status" value="1"/>
</dbReference>
<dbReference type="EMBL" id="ATDP01000107">
    <property type="protein sequence ID" value="EQB11483.1"/>
    <property type="molecule type" value="Genomic_DNA"/>
</dbReference>
<keyword evidence="1 2" id="KW-0378">Hydrolase</keyword>
<name>T0HH60_9SPHN</name>
<gene>
    <name evidence="3" type="ORF">RLDS_24065</name>
</gene>
<dbReference type="NCBIfam" id="TIGR02258">
    <property type="entry name" value="2_5_ligase"/>
    <property type="match status" value="1"/>
</dbReference>
<dbReference type="Pfam" id="PF13563">
    <property type="entry name" value="2_5_RNA_ligase2"/>
    <property type="match status" value="1"/>
</dbReference>
<dbReference type="GO" id="GO:0016874">
    <property type="term" value="F:ligase activity"/>
    <property type="evidence" value="ECO:0007669"/>
    <property type="project" value="UniProtKB-KW"/>
</dbReference>
<dbReference type="AlphaFoldDB" id="T0HH60"/>
<comment type="catalytic activity">
    <reaction evidence="2">
        <text>a 3'-end 2',3'-cyclophospho-ribonucleotide-RNA + H2O = a 3'-end 2'-phospho-ribonucleotide-RNA + H(+)</text>
        <dbReference type="Rhea" id="RHEA:11828"/>
        <dbReference type="Rhea" id="RHEA-COMP:10464"/>
        <dbReference type="Rhea" id="RHEA-COMP:17353"/>
        <dbReference type="ChEBI" id="CHEBI:15377"/>
        <dbReference type="ChEBI" id="CHEBI:15378"/>
        <dbReference type="ChEBI" id="CHEBI:83064"/>
        <dbReference type="ChEBI" id="CHEBI:173113"/>
        <dbReference type="EC" id="3.1.4.58"/>
    </reaction>
</comment>
<accession>T0HH60</accession>
<dbReference type="PANTHER" id="PTHR35561">
    <property type="entry name" value="RNA 2',3'-CYCLIC PHOSPHODIESTERASE"/>
    <property type="match status" value="1"/>
</dbReference>
<dbReference type="GO" id="GO:0008664">
    <property type="term" value="F:RNA 2',3'-cyclic 3'-phosphodiesterase activity"/>
    <property type="evidence" value="ECO:0007669"/>
    <property type="project" value="UniProtKB-EC"/>
</dbReference>
<protein>
    <recommendedName>
        <fullName evidence="2">RNA 2',3'-cyclic phosphodiesterase</fullName>
        <shortName evidence="2">RNA 2',3'-CPDase</shortName>
        <ecNumber evidence="2">3.1.4.58</ecNumber>
    </recommendedName>
</protein>
<evidence type="ECO:0000313" key="3">
    <source>
        <dbReference type="EMBL" id="EQB11483.1"/>
    </source>
</evidence>
<evidence type="ECO:0000256" key="1">
    <source>
        <dbReference type="ARBA" id="ARBA00022801"/>
    </source>
</evidence>
<dbReference type="PATRIC" id="fig|1331060.3.peg.4670"/>
<dbReference type="EC" id="3.1.4.58" evidence="2"/>
<comment type="function">
    <text evidence="2">Hydrolyzes RNA 2',3'-cyclic phosphodiester to an RNA 2'-phosphomonoester.</text>
</comment>